<evidence type="ECO:0000256" key="1">
    <source>
        <dbReference type="SAM" id="MobiDB-lite"/>
    </source>
</evidence>
<reference evidence="3" key="2">
    <citation type="submission" date="2021-02" db="EMBL/GenBank/DDBJ databases">
        <authorList>
            <person name="Kimball J.A."/>
            <person name="Haas M.W."/>
            <person name="Macchietto M."/>
            <person name="Kono T."/>
            <person name="Duquette J."/>
            <person name="Shao M."/>
        </authorList>
    </citation>
    <scope>NUCLEOTIDE SEQUENCE</scope>
    <source>
        <tissue evidence="3">Fresh leaf tissue</tissue>
    </source>
</reference>
<evidence type="ECO:0000313" key="4">
    <source>
        <dbReference type="Proteomes" id="UP000729402"/>
    </source>
</evidence>
<dbReference type="Pfam" id="PF20981">
    <property type="entry name" value="AAR2_1st"/>
    <property type="match status" value="1"/>
</dbReference>
<dbReference type="GO" id="GO:0000244">
    <property type="term" value="P:spliceosomal tri-snRNP complex assembly"/>
    <property type="evidence" value="ECO:0007669"/>
    <property type="project" value="TreeGrafter"/>
</dbReference>
<feature type="region of interest" description="Disordered" evidence="1">
    <location>
        <begin position="45"/>
        <end position="69"/>
    </location>
</feature>
<feature type="compositionally biased region" description="Polar residues" evidence="1">
    <location>
        <begin position="51"/>
        <end position="69"/>
    </location>
</feature>
<gene>
    <name evidence="3" type="ORF">GUJ93_ZPchr0004g39241</name>
</gene>
<dbReference type="AlphaFoldDB" id="A0A8J5SI28"/>
<keyword evidence="4" id="KW-1185">Reference proteome</keyword>
<accession>A0A8J5SI28</accession>
<dbReference type="CDD" id="cd13777">
    <property type="entry name" value="Aar2_N"/>
    <property type="match status" value="1"/>
</dbReference>
<dbReference type="OrthoDB" id="201752at2759"/>
<name>A0A8J5SI28_ZIZPA</name>
<dbReference type="InterPro" id="IPR033647">
    <property type="entry name" value="Aar2_N"/>
</dbReference>
<evidence type="ECO:0000313" key="3">
    <source>
        <dbReference type="EMBL" id="KAG8064148.1"/>
    </source>
</evidence>
<dbReference type="Proteomes" id="UP000729402">
    <property type="component" value="Unassembled WGS sequence"/>
</dbReference>
<comment type="caution">
    <text evidence="3">The sequence shown here is derived from an EMBL/GenBank/DDBJ whole genome shotgun (WGS) entry which is preliminary data.</text>
</comment>
<reference evidence="3" key="1">
    <citation type="journal article" date="2021" name="bioRxiv">
        <title>Whole Genome Assembly and Annotation of Northern Wild Rice, Zizania palustris L., Supports a Whole Genome Duplication in the Zizania Genus.</title>
        <authorList>
            <person name="Haas M."/>
            <person name="Kono T."/>
            <person name="Macchietto M."/>
            <person name="Millas R."/>
            <person name="McGilp L."/>
            <person name="Shao M."/>
            <person name="Duquette J."/>
            <person name="Hirsch C.N."/>
            <person name="Kimball J."/>
        </authorList>
    </citation>
    <scope>NUCLEOTIDE SEQUENCE</scope>
    <source>
        <tissue evidence="3">Fresh leaf tissue</tissue>
    </source>
</reference>
<evidence type="ECO:0000259" key="2">
    <source>
        <dbReference type="Pfam" id="PF20981"/>
    </source>
</evidence>
<protein>
    <recommendedName>
        <fullName evidence="2">AAR2 N-terminal domain-containing protein</fullName>
    </recommendedName>
</protein>
<dbReference type="EMBL" id="JAAALK010000285">
    <property type="protein sequence ID" value="KAG8064148.1"/>
    <property type="molecule type" value="Genomic_DNA"/>
</dbReference>
<dbReference type="InterPro" id="IPR007946">
    <property type="entry name" value="AAR2"/>
</dbReference>
<proteinExistence type="predicted"/>
<dbReference type="PANTHER" id="PTHR12689:SF4">
    <property type="entry name" value="PROTEIN AAR2 HOMOLOG"/>
    <property type="match status" value="1"/>
</dbReference>
<sequence length="69" mass="7214">MDPEVAAELVRKGATLLLLDVPQRTLLGVDTQVFSVGPKFKGIKMVPPGPHSSTTAPPTGFALSTSRLA</sequence>
<feature type="domain" description="AAR2 N-terminal" evidence="2">
    <location>
        <begin position="13"/>
        <end position="57"/>
    </location>
</feature>
<organism evidence="3 4">
    <name type="scientific">Zizania palustris</name>
    <name type="common">Northern wild rice</name>
    <dbReference type="NCBI Taxonomy" id="103762"/>
    <lineage>
        <taxon>Eukaryota</taxon>
        <taxon>Viridiplantae</taxon>
        <taxon>Streptophyta</taxon>
        <taxon>Embryophyta</taxon>
        <taxon>Tracheophyta</taxon>
        <taxon>Spermatophyta</taxon>
        <taxon>Magnoliopsida</taxon>
        <taxon>Liliopsida</taxon>
        <taxon>Poales</taxon>
        <taxon>Poaceae</taxon>
        <taxon>BOP clade</taxon>
        <taxon>Oryzoideae</taxon>
        <taxon>Oryzeae</taxon>
        <taxon>Zizaniinae</taxon>
        <taxon>Zizania</taxon>
    </lineage>
</organism>
<dbReference type="PANTHER" id="PTHR12689">
    <property type="entry name" value="A1 CISTRON SPLICING FACTOR AAR2-RELATED"/>
    <property type="match status" value="1"/>
</dbReference>